<keyword evidence="1" id="KW-0812">Transmembrane</keyword>
<evidence type="ECO:0000256" key="1">
    <source>
        <dbReference type="SAM" id="Phobius"/>
    </source>
</evidence>
<dbReference type="AlphaFoldDB" id="A0A562QVD4"/>
<dbReference type="EMBL" id="VLLA01000036">
    <property type="protein sequence ID" value="TWI60200.1"/>
    <property type="molecule type" value="Genomic_DNA"/>
</dbReference>
<evidence type="ECO:0008006" key="4">
    <source>
        <dbReference type="Google" id="ProtNLM"/>
    </source>
</evidence>
<dbReference type="Proteomes" id="UP000316291">
    <property type="component" value="Unassembled WGS sequence"/>
</dbReference>
<proteinExistence type="predicted"/>
<reference evidence="2 3" key="1">
    <citation type="journal article" date="2015" name="Stand. Genomic Sci.">
        <title>Genomic Encyclopedia of Bacterial and Archaeal Type Strains, Phase III: the genomes of soil and plant-associated and newly described type strains.</title>
        <authorList>
            <person name="Whitman W.B."/>
            <person name="Woyke T."/>
            <person name="Klenk H.P."/>
            <person name="Zhou Y."/>
            <person name="Lilburn T.G."/>
            <person name="Beck B.J."/>
            <person name="De Vos P."/>
            <person name="Vandamme P."/>
            <person name="Eisen J.A."/>
            <person name="Garrity G."/>
            <person name="Hugenholtz P."/>
            <person name="Kyrpides N.C."/>
        </authorList>
    </citation>
    <scope>NUCLEOTIDE SEQUENCE [LARGE SCALE GENOMIC DNA]</scope>
    <source>
        <strain evidence="2 3">CGMCC 1.10948</strain>
    </source>
</reference>
<name>A0A562QVD4_9BRAD</name>
<comment type="caution">
    <text evidence="2">The sequence shown here is derived from an EMBL/GenBank/DDBJ whole genome shotgun (WGS) entry which is preliminary data.</text>
</comment>
<dbReference type="RefSeq" id="WP_035667497.1">
    <property type="nucleotide sequence ID" value="NZ_VLLA01000036.1"/>
</dbReference>
<sequence length="150" mass="16248">MRRKASFLADQRGAVALEVPAVWLFLMLIVLLPLADITVAGFKFISARQALRNFGQSILYSPPPDVTNASSWSSAALAKADTRYPIPSIQLICGESNSVCSSANSDPTQPKYFVYTTTVTLSPIVLKSLLCTGGTTSGCKFTLSYTERFQ</sequence>
<keyword evidence="3" id="KW-1185">Reference proteome</keyword>
<gene>
    <name evidence="2" type="ORF">IQ16_07798</name>
</gene>
<protein>
    <recommendedName>
        <fullName evidence="4">Flp pilus assembly protein TadG</fullName>
    </recommendedName>
</protein>
<keyword evidence="1" id="KW-1133">Transmembrane helix</keyword>
<organism evidence="2 3">
    <name type="scientific">Bradyrhizobium huanghuaihaiense</name>
    <dbReference type="NCBI Taxonomy" id="990078"/>
    <lineage>
        <taxon>Bacteria</taxon>
        <taxon>Pseudomonadati</taxon>
        <taxon>Pseudomonadota</taxon>
        <taxon>Alphaproteobacteria</taxon>
        <taxon>Hyphomicrobiales</taxon>
        <taxon>Nitrobacteraceae</taxon>
        <taxon>Bradyrhizobium</taxon>
    </lineage>
</organism>
<keyword evidence="1" id="KW-0472">Membrane</keyword>
<dbReference type="OrthoDB" id="8247182at2"/>
<evidence type="ECO:0000313" key="2">
    <source>
        <dbReference type="EMBL" id="TWI60200.1"/>
    </source>
</evidence>
<evidence type="ECO:0000313" key="3">
    <source>
        <dbReference type="Proteomes" id="UP000316291"/>
    </source>
</evidence>
<accession>A0A562QVD4</accession>
<feature type="transmembrane region" description="Helical" evidence="1">
    <location>
        <begin position="20"/>
        <end position="42"/>
    </location>
</feature>